<dbReference type="PANTHER" id="PTHR43976">
    <property type="entry name" value="SHORT CHAIN DEHYDROGENASE"/>
    <property type="match status" value="1"/>
</dbReference>
<keyword evidence="2" id="KW-0521">NADP</keyword>
<dbReference type="OrthoDB" id="1274115at2759"/>
<dbReference type="EMBL" id="CDMC01000004">
    <property type="protein sequence ID" value="CEL03998.1"/>
    <property type="molecule type" value="Genomic_DNA"/>
</dbReference>
<evidence type="ECO:0000256" key="1">
    <source>
        <dbReference type="ARBA" id="ARBA00006484"/>
    </source>
</evidence>
<accession>A0A0U5G004</accession>
<dbReference type="PRINTS" id="PR00081">
    <property type="entry name" value="GDHRDH"/>
</dbReference>
<name>A0A0U5G004_ASPCI</name>
<keyword evidence="6" id="KW-1185">Reference proteome</keyword>
<dbReference type="InterPro" id="IPR020904">
    <property type="entry name" value="Sc_DH/Rdtase_CS"/>
</dbReference>
<dbReference type="AlphaFoldDB" id="A0A0U5G004"/>
<comment type="similarity">
    <text evidence="1 4">Belongs to the short-chain dehydrogenases/reductases (SDR) family.</text>
</comment>
<dbReference type="Gene3D" id="3.40.50.720">
    <property type="entry name" value="NAD(P)-binding Rossmann-like Domain"/>
    <property type="match status" value="1"/>
</dbReference>
<evidence type="ECO:0000313" key="5">
    <source>
        <dbReference type="EMBL" id="CEL03998.1"/>
    </source>
</evidence>
<evidence type="ECO:0000256" key="3">
    <source>
        <dbReference type="ARBA" id="ARBA00023002"/>
    </source>
</evidence>
<reference evidence="6" key="1">
    <citation type="journal article" date="2016" name="Genome Announc.">
        <title>Draft genome sequences of fungus Aspergillus calidoustus.</title>
        <authorList>
            <person name="Horn F."/>
            <person name="Linde J."/>
            <person name="Mattern D.J."/>
            <person name="Walther G."/>
            <person name="Guthke R."/>
            <person name="Scherlach K."/>
            <person name="Martin K."/>
            <person name="Brakhage A.A."/>
            <person name="Petzke L."/>
            <person name="Valiante V."/>
        </authorList>
    </citation>
    <scope>NUCLEOTIDE SEQUENCE [LARGE SCALE GENOMIC DNA]</scope>
    <source>
        <strain evidence="6">SF006504</strain>
    </source>
</reference>
<evidence type="ECO:0000256" key="2">
    <source>
        <dbReference type="ARBA" id="ARBA00022857"/>
    </source>
</evidence>
<dbReference type="PANTHER" id="PTHR43976:SF16">
    <property type="entry name" value="SHORT-CHAIN DEHYDROGENASE_REDUCTASE FAMILY PROTEIN"/>
    <property type="match status" value="1"/>
</dbReference>
<dbReference type="Pfam" id="PF00106">
    <property type="entry name" value="adh_short"/>
    <property type="match status" value="1"/>
</dbReference>
<protein>
    <submittedName>
        <fullName evidence="5">Uncharacterized protein</fullName>
    </submittedName>
</protein>
<dbReference type="InterPro" id="IPR051911">
    <property type="entry name" value="SDR_oxidoreductase"/>
</dbReference>
<proteinExistence type="inferred from homology"/>
<dbReference type="CDD" id="cd05374">
    <property type="entry name" value="17beta-HSD-like_SDR_c"/>
    <property type="match status" value="1"/>
</dbReference>
<dbReference type="GO" id="GO:0044550">
    <property type="term" value="P:secondary metabolite biosynthetic process"/>
    <property type="evidence" value="ECO:0007669"/>
    <property type="project" value="UniProtKB-ARBA"/>
</dbReference>
<dbReference type="GO" id="GO:0016491">
    <property type="term" value="F:oxidoreductase activity"/>
    <property type="evidence" value="ECO:0007669"/>
    <property type="project" value="UniProtKB-KW"/>
</dbReference>
<keyword evidence="3" id="KW-0560">Oxidoreductase</keyword>
<dbReference type="STRING" id="454130.A0A0U5G004"/>
<dbReference type="InterPro" id="IPR036291">
    <property type="entry name" value="NAD(P)-bd_dom_sf"/>
</dbReference>
<dbReference type="Proteomes" id="UP000054771">
    <property type="component" value="Unassembled WGS sequence"/>
</dbReference>
<evidence type="ECO:0000313" key="6">
    <source>
        <dbReference type="Proteomes" id="UP000054771"/>
    </source>
</evidence>
<dbReference type="PRINTS" id="PR00080">
    <property type="entry name" value="SDRFAMILY"/>
</dbReference>
<dbReference type="InterPro" id="IPR002347">
    <property type="entry name" value="SDR_fam"/>
</dbReference>
<organism evidence="5 6">
    <name type="scientific">Aspergillus calidoustus</name>
    <dbReference type="NCBI Taxonomy" id="454130"/>
    <lineage>
        <taxon>Eukaryota</taxon>
        <taxon>Fungi</taxon>
        <taxon>Dikarya</taxon>
        <taxon>Ascomycota</taxon>
        <taxon>Pezizomycotina</taxon>
        <taxon>Eurotiomycetes</taxon>
        <taxon>Eurotiomycetidae</taxon>
        <taxon>Eurotiales</taxon>
        <taxon>Aspergillaceae</taxon>
        <taxon>Aspergillus</taxon>
        <taxon>Aspergillus subgen. Nidulantes</taxon>
    </lineage>
</organism>
<sequence length="285" mass="30634">MARVWHITGANTGFGLELALKALAEGDRVIAAVRTPSKVPDNLKRPEVEVLQFDLAWPQEDINNYAEKAFAAFGKIDVVVNNAGYSYMGAIEESEDSAVKAQFDTNVFALLRLVRAVLPGLRSQGSGTIINLSSIGGLVSYPSNGIYCATKFAVEAITQALATEIAPFGLKAVIVEPGYFRTAFLTSVAAGANIAPALEVYEGTPAHEARAAFTKYNGAQPGNPKEGAARIWEYVADEGLLKGKDKLLRLPLGTDSGTLIKQHAAELSETVAHYEDVWRSTDFKE</sequence>
<dbReference type="SUPFAM" id="SSF51735">
    <property type="entry name" value="NAD(P)-binding Rossmann-fold domains"/>
    <property type="match status" value="1"/>
</dbReference>
<evidence type="ECO:0000256" key="4">
    <source>
        <dbReference type="RuleBase" id="RU000363"/>
    </source>
</evidence>
<gene>
    <name evidence="5" type="ORF">ASPCAL05132</name>
</gene>
<dbReference type="PROSITE" id="PS00061">
    <property type="entry name" value="ADH_SHORT"/>
    <property type="match status" value="1"/>
</dbReference>
<dbReference type="OMA" id="VHSGWIL"/>